<keyword evidence="4" id="KW-1185">Reference proteome</keyword>
<dbReference type="Gene3D" id="3.30.450.40">
    <property type="match status" value="1"/>
</dbReference>
<organism evidence="3 4">
    <name type="scientific">Lachancea dasiensis</name>
    <dbReference type="NCBI Taxonomy" id="1072105"/>
    <lineage>
        <taxon>Eukaryota</taxon>
        <taxon>Fungi</taxon>
        <taxon>Dikarya</taxon>
        <taxon>Ascomycota</taxon>
        <taxon>Saccharomycotina</taxon>
        <taxon>Saccharomycetes</taxon>
        <taxon>Saccharomycetales</taxon>
        <taxon>Saccharomycetaceae</taxon>
        <taxon>Lachancea</taxon>
    </lineage>
</organism>
<dbReference type="Pfam" id="PF13185">
    <property type="entry name" value="GAF_2"/>
    <property type="match status" value="1"/>
</dbReference>
<evidence type="ECO:0000313" key="3">
    <source>
        <dbReference type="EMBL" id="SCU85757.1"/>
    </source>
</evidence>
<dbReference type="FunFam" id="3.30.450.40:FF:000008">
    <property type="entry name" value="GAF domain-containing proteins"/>
    <property type="match status" value="1"/>
</dbReference>
<gene>
    <name evidence="3" type="ORF">LADA_0D09450G</name>
</gene>
<comment type="similarity">
    <text evidence="1">Belongs to the free Met sulfoxide reductase family.</text>
</comment>
<dbReference type="PANTHER" id="PTHR21021">
    <property type="entry name" value="GAF/PUTATIVE CYTOSKELETAL PROTEIN"/>
    <property type="match status" value="1"/>
</dbReference>
<dbReference type="SUPFAM" id="SSF55781">
    <property type="entry name" value="GAF domain-like"/>
    <property type="match status" value="1"/>
</dbReference>
<dbReference type="Proteomes" id="UP000190274">
    <property type="component" value="Chromosome D"/>
</dbReference>
<dbReference type="EMBL" id="LT598454">
    <property type="protein sequence ID" value="SCU85757.1"/>
    <property type="molecule type" value="Genomic_DNA"/>
</dbReference>
<dbReference type="InterPro" id="IPR051330">
    <property type="entry name" value="Phosphatase_reg/MetRdx"/>
</dbReference>
<dbReference type="GO" id="GO:0033745">
    <property type="term" value="F:L-methionine-(R)-S-oxide reductase activity"/>
    <property type="evidence" value="ECO:0007669"/>
    <property type="project" value="EnsemblFungi"/>
</dbReference>
<reference evidence="3 4" key="1">
    <citation type="submission" date="2016-03" db="EMBL/GenBank/DDBJ databases">
        <authorList>
            <person name="Devillers H."/>
        </authorList>
    </citation>
    <scope>NUCLEOTIDE SEQUENCE [LARGE SCALE GENOMIC DNA]</scope>
    <source>
        <strain evidence="3">CBS 10888</strain>
    </source>
</reference>
<evidence type="ECO:0000313" key="4">
    <source>
        <dbReference type="Proteomes" id="UP000190274"/>
    </source>
</evidence>
<feature type="domain" description="GAF" evidence="2">
    <location>
        <begin position="60"/>
        <end position="173"/>
    </location>
</feature>
<dbReference type="GO" id="GO:0034599">
    <property type="term" value="P:cellular response to oxidative stress"/>
    <property type="evidence" value="ECO:0007669"/>
    <property type="project" value="EnsemblFungi"/>
</dbReference>
<accession>A0A1G4J791</accession>
<name>A0A1G4J791_9SACH</name>
<dbReference type="PANTHER" id="PTHR21021:SF15">
    <property type="entry name" value="FREE METHIONINE-R-SULFOXIDE REDUCTASE"/>
    <property type="match status" value="1"/>
</dbReference>
<dbReference type="InterPro" id="IPR003018">
    <property type="entry name" value="GAF"/>
</dbReference>
<protein>
    <submittedName>
        <fullName evidence="3">LADA_0D09450g1_1</fullName>
    </submittedName>
</protein>
<sequence>MGSDGTHHADYTKFDGLAREETLEMLVSSYLALAEGQDNWVCNLANASSLIWHAYRSLPVDINWAGFYVSKDSTGSELILGPFQGKVACQEIKFGVGVCGTAMKMRETQLVPNVNEFPGHIACDGETKSEIVVPIIGSSGQCHGVLDIDCLDYDGFTKVDQIYLEKLAYAISQTCKF</sequence>
<dbReference type="OrthoDB" id="15735at2759"/>
<dbReference type="AlphaFoldDB" id="A0A1G4J791"/>
<proteinExistence type="inferred from homology"/>
<dbReference type="STRING" id="1266660.A0A1G4J791"/>
<evidence type="ECO:0000259" key="2">
    <source>
        <dbReference type="Pfam" id="PF13185"/>
    </source>
</evidence>
<dbReference type="GO" id="GO:0005829">
    <property type="term" value="C:cytosol"/>
    <property type="evidence" value="ECO:0007669"/>
    <property type="project" value="TreeGrafter"/>
</dbReference>
<dbReference type="InterPro" id="IPR029016">
    <property type="entry name" value="GAF-like_dom_sf"/>
</dbReference>
<evidence type="ECO:0000256" key="1">
    <source>
        <dbReference type="ARBA" id="ARBA00038454"/>
    </source>
</evidence>